<keyword evidence="6" id="KW-1185">Reference proteome</keyword>
<dbReference type="InterPro" id="IPR036770">
    <property type="entry name" value="Ankyrin_rpt-contain_sf"/>
</dbReference>
<proteinExistence type="predicted"/>
<keyword evidence="1" id="KW-0677">Repeat</keyword>
<evidence type="ECO:0000256" key="4">
    <source>
        <dbReference type="SAM" id="MobiDB-lite"/>
    </source>
</evidence>
<accession>A0ABY8UCM6</accession>
<evidence type="ECO:0000313" key="5">
    <source>
        <dbReference type="EMBL" id="WIA18829.1"/>
    </source>
</evidence>
<dbReference type="SUPFAM" id="SSF48403">
    <property type="entry name" value="Ankyrin repeat"/>
    <property type="match status" value="1"/>
</dbReference>
<dbReference type="PANTHER" id="PTHR24201">
    <property type="entry name" value="ANK_REP_REGION DOMAIN-CONTAINING PROTEIN"/>
    <property type="match status" value="1"/>
</dbReference>
<organism evidence="5 6">
    <name type="scientific">Tetradesmus obliquus</name>
    <name type="common">Green alga</name>
    <name type="synonym">Acutodesmus obliquus</name>
    <dbReference type="NCBI Taxonomy" id="3088"/>
    <lineage>
        <taxon>Eukaryota</taxon>
        <taxon>Viridiplantae</taxon>
        <taxon>Chlorophyta</taxon>
        <taxon>core chlorophytes</taxon>
        <taxon>Chlorophyceae</taxon>
        <taxon>CS clade</taxon>
        <taxon>Sphaeropleales</taxon>
        <taxon>Scenedesmaceae</taxon>
        <taxon>Tetradesmus</taxon>
    </lineage>
</organism>
<gene>
    <name evidence="5" type="ORF">OEZ85_003509</name>
</gene>
<dbReference type="PROSITE" id="PS50297">
    <property type="entry name" value="ANK_REP_REGION"/>
    <property type="match status" value="3"/>
</dbReference>
<feature type="repeat" description="ANK" evidence="3">
    <location>
        <begin position="214"/>
        <end position="246"/>
    </location>
</feature>
<keyword evidence="2 3" id="KW-0040">ANK repeat</keyword>
<feature type="repeat" description="ANK" evidence="3">
    <location>
        <begin position="108"/>
        <end position="140"/>
    </location>
</feature>
<dbReference type="Pfam" id="PF12796">
    <property type="entry name" value="Ank_2"/>
    <property type="match status" value="2"/>
</dbReference>
<name>A0ABY8UCM6_TETOB</name>
<reference evidence="5 6" key="1">
    <citation type="submission" date="2023-05" db="EMBL/GenBank/DDBJ databases">
        <title>A 100% complete, gapless, phased diploid assembly of the Scenedesmus obliquus UTEX 3031 genome.</title>
        <authorList>
            <person name="Biondi T.C."/>
            <person name="Hanschen E.R."/>
            <person name="Kwon T."/>
            <person name="Eng W."/>
            <person name="Kruse C.P.S."/>
            <person name="Koehler S.I."/>
            <person name="Kunde Y."/>
            <person name="Gleasner C.D."/>
            <person name="You Mak K.T."/>
            <person name="Polle J."/>
            <person name="Hovde B.T."/>
            <person name="Starkenburg S.R."/>
        </authorList>
    </citation>
    <scope>NUCLEOTIDE SEQUENCE [LARGE SCALE GENOMIC DNA]</scope>
    <source>
        <strain evidence="5 6">DOE0152z</strain>
    </source>
</reference>
<dbReference type="InterPro" id="IPR002110">
    <property type="entry name" value="Ankyrin_rpt"/>
</dbReference>
<evidence type="ECO:0000256" key="1">
    <source>
        <dbReference type="ARBA" id="ARBA00022737"/>
    </source>
</evidence>
<dbReference type="InterPro" id="IPR050776">
    <property type="entry name" value="Ank_Repeat/CDKN_Inhibitor"/>
</dbReference>
<feature type="compositionally biased region" description="Low complexity" evidence="4">
    <location>
        <begin position="369"/>
        <end position="393"/>
    </location>
</feature>
<evidence type="ECO:0000313" key="6">
    <source>
        <dbReference type="Proteomes" id="UP001244341"/>
    </source>
</evidence>
<protein>
    <submittedName>
        <fullName evidence="5">Uncharacterized protein</fullName>
    </submittedName>
</protein>
<feature type="repeat" description="ANK" evidence="3">
    <location>
        <begin position="180"/>
        <end position="212"/>
    </location>
</feature>
<dbReference type="Gene3D" id="1.25.40.20">
    <property type="entry name" value="Ankyrin repeat-containing domain"/>
    <property type="match status" value="2"/>
</dbReference>
<dbReference type="PROSITE" id="PS50088">
    <property type="entry name" value="ANK_REPEAT"/>
    <property type="match status" value="3"/>
</dbReference>
<feature type="compositionally biased region" description="Low complexity" evidence="4">
    <location>
        <begin position="407"/>
        <end position="416"/>
    </location>
</feature>
<feature type="region of interest" description="Disordered" evidence="4">
    <location>
        <begin position="369"/>
        <end position="416"/>
    </location>
</feature>
<evidence type="ECO:0000256" key="3">
    <source>
        <dbReference type="PROSITE-ProRule" id="PRU00023"/>
    </source>
</evidence>
<dbReference type="SMART" id="SM00248">
    <property type="entry name" value="ANK"/>
    <property type="match status" value="6"/>
</dbReference>
<dbReference type="Proteomes" id="UP001244341">
    <property type="component" value="Chromosome 10b"/>
</dbReference>
<sequence>MQGPGGFTALHLAVAGNYTRLSRAQLAKQDATATEHAEVFRKAGTGSSGSGILYVVRQLLAAGASTTSVSKTGLTPLAAAACSGQMGPVYEMLCNRAAPGDPNLRCCHGYTPLMQAAFSKQLEVIPLLLAAGARPGVPAAATDDVELHYAATNTNWSEALVKQVVDAGCPLNPYNGVKGAGCTPLVLASSRGNTKVAAALVAAGADVDLPDKATAMTPLHYAAMGGHLAIIRSLVAAGAALEPVDSYDSTPVQVAANYGQLEACVALVEAGAAWPTGRGAKAAGGDVVTLLVGSKACKKRNLKQSYVNVVLKAAEKRFRSSSAAAGSGGSSSMSRKGSLAAPAAAAAAAAANAAGSNAAAQQDDIDNILQDLLQMDNSSSSSSSKAAPGSGKKSSSKKKQAAKKDAAGSSAATAFV</sequence>
<evidence type="ECO:0000256" key="2">
    <source>
        <dbReference type="ARBA" id="ARBA00023043"/>
    </source>
</evidence>
<dbReference type="EMBL" id="CP126217">
    <property type="protein sequence ID" value="WIA18829.1"/>
    <property type="molecule type" value="Genomic_DNA"/>
</dbReference>